<protein>
    <recommendedName>
        <fullName evidence="13">Transmembrane protein 214</fullName>
    </recommendedName>
</protein>
<evidence type="ECO:0000256" key="5">
    <source>
        <dbReference type="ARBA" id="ARBA00022703"/>
    </source>
</evidence>
<evidence type="ECO:0000256" key="11">
    <source>
        <dbReference type="SAM" id="MobiDB-lite"/>
    </source>
</evidence>
<evidence type="ECO:0000256" key="6">
    <source>
        <dbReference type="ARBA" id="ARBA00022824"/>
    </source>
</evidence>
<keyword evidence="6" id="KW-0256">Endoplasmic reticulum</keyword>
<gene>
    <name evidence="12" type="ORF">g.7755</name>
</gene>
<evidence type="ECO:0000256" key="10">
    <source>
        <dbReference type="ARBA" id="ARBA00024938"/>
    </source>
</evidence>
<keyword evidence="4" id="KW-0812">Transmembrane</keyword>
<accession>A0A1B6KGB0</accession>
<comment type="subunit">
    <text evidence="3">Constitutively interacts with CASP4; required for the localization of procaspase 4 to the ER.</text>
</comment>
<evidence type="ECO:0000256" key="4">
    <source>
        <dbReference type="ARBA" id="ARBA00022692"/>
    </source>
</evidence>
<comment type="subcellular location">
    <subcellularLocation>
        <location evidence="1">Endoplasmic reticulum membrane</location>
        <topology evidence="1">Multi-pass membrane protein</topology>
    </subcellularLocation>
</comment>
<name>A0A1B6KGB0_9HEMI</name>
<proteinExistence type="inferred from homology"/>
<comment type="similarity">
    <text evidence="2">Belongs to the TMEM214 family.</text>
</comment>
<dbReference type="EMBL" id="GEBQ01029511">
    <property type="protein sequence ID" value="JAT10466.1"/>
    <property type="molecule type" value="Transcribed_RNA"/>
</dbReference>
<dbReference type="GO" id="GO:0006915">
    <property type="term" value="P:apoptotic process"/>
    <property type="evidence" value="ECO:0007669"/>
    <property type="project" value="UniProtKB-KW"/>
</dbReference>
<feature type="compositionally biased region" description="Basic and acidic residues" evidence="11">
    <location>
        <begin position="65"/>
        <end position="79"/>
    </location>
</feature>
<evidence type="ECO:0000256" key="1">
    <source>
        <dbReference type="ARBA" id="ARBA00004477"/>
    </source>
</evidence>
<keyword evidence="9" id="KW-0325">Glycoprotein</keyword>
<dbReference type="PANTHER" id="PTHR13448">
    <property type="entry name" value="TRANSMEMBRANE PROTEIN 214"/>
    <property type="match status" value="1"/>
</dbReference>
<evidence type="ECO:0000256" key="7">
    <source>
        <dbReference type="ARBA" id="ARBA00022989"/>
    </source>
</evidence>
<dbReference type="InterPro" id="IPR019308">
    <property type="entry name" value="TMEM214"/>
</dbReference>
<feature type="region of interest" description="Disordered" evidence="11">
    <location>
        <begin position="62"/>
        <end position="95"/>
    </location>
</feature>
<dbReference type="GO" id="GO:0005789">
    <property type="term" value="C:endoplasmic reticulum membrane"/>
    <property type="evidence" value="ECO:0007669"/>
    <property type="project" value="UniProtKB-SubCell"/>
</dbReference>
<evidence type="ECO:0000256" key="3">
    <source>
        <dbReference type="ARBA" id="ARBA00011720"/>
    </source>
</evidence>
<evidence type="ECO:0008006" key="13">
    <source>
        <dbReference type="Google" id="ProtNLM"/>
    </source>
</evidence>
<evidence type="ECO:0000256" key="8">
    <source>
        <dbReference type="ARBA" id="ARBA00023136"/>
    </source>
</evidence>
<evidence type="ECO:0000313" key="12">
    <source>
        <dbReference type="EMBL" id="JAT10466.1"/>
    </source>
</evidence>
<dbReference type="PANTHER" id="PTHR13448:SF0">
    <property type="entry name" value="TRANSMEMBRANE PROTEIN 214"/>
    <property type="match status" value="1"/>
</dbReference>
<dbReference type="AlphaFoldDB" id="A0A1B6KGB0"/>
<evidence type="ECO:0000256" key="9">
    <source>
        <dbReference type="ARBA" id="ARBA00023180"/>
    </source>
</evidence>
<dbReference type="Pfam" id="PF10151">
    <property type="entry name" value="TMEM214"/>
    <property type="match status" value="1"/>
</dbReference>
<dbReference type="GO" id="GO:0005794">
    <property type="term" value="C:Golgi apparatus"/>
    <property type="evidence" value="ECO:0007669"/>
    <property type="project" value="TreeGrafter"/>
</dbReference>
<feature type="region of interest" description="Disordered" evidence="11">
    <location>
        <begin position="1"/>
        <end position="29"/>
    </location>
</feature>
<evidence type="ECO:0000256" key="2">
    <source>
        <dbReference type="ARBA" id="ARBA00007984"/>
    </source>
</evidence>
<comment type="function">
    <text evidence="10">Critical mediator, in cooperation with CASP4, of endoplasmic reticulum-stress induced apoptosis. Required or the activation of CASP4 following endoplasmic reticulum stress.</text>
</comment>
<keyword evidence="8" id="KW-0472">Membrane</keyword>
<keyword evidence="5" id="KW-0053">Apoptosis</keyword>
<keyword evidence="7" id="KW-1133">Transmembrane helix</keyword>
<reference evidence="12" key="1">
    <citation type="submission" date="2015-11" db="EMBL/GenBank/DDBJ databases">
        <title>De novo transcriptome assembly of four potential Pierce s Disease insect vectors from Arizona vineyards.</title>
        <authorList>
            <person name="Tassone E.E."/>
        </authorList>
    </citation>
    <scope>NUCLEOTIDE SEQUENCE</scope>
</reference>
<organism evidence="12">
    <name type="scientific">Graphocephala atropunctata</name>
    <dbReference type="NCBI Taxonomy" id="36148"/>
    <lineage>
        <taxon>Eukaryota</taxon>
        <taxon>Metazoa</taxon>
        <taxon>Ecdysozoa</taxon>
        <taxon>Arthropoda</taxon>
        <taxon>Hexapoda</taxon>
        <taxon>Insecta</taxon>
        <taxon>Pterygota</taxon>
        <taxon>Neoptera</taxon>
        <taxon>Paraneoptera</taxon>
        <taxon>Hemiptera</taxon>
        <taxon>Auchenorrhyncha</taxon>
        <taxon>Membracoidea</taxon>
        <taxon>Cicadellidae</taxon>
        <taxon>Cicadellinae</taxon>
        <taxon>Cicadellini</taxon>
        <taxon>Graphocephala</taxon>
    </lineage>
</organism>
<feature type="compositionally biased region" description="Basic and acidic residues" evidence="11">
    <location>
        <begin position="86"/>
        <end position="95"/>
    </location>
</feature>
<sequence>MMSGAWEVVGKSKKDKQTGKSKKLTKQEKQKFVENAPKVEELLPLAQVKTLYAALDTNKQPTVKPVEKAVKTKENEAKKAQKKPKEKKEQPAKEIKPPKTIEAAVALITSLDVENVLDIGQMRFPDAPLVWLKGLASWLNTKLPVDHTDNAFTAKSFEYPLCLLNADIRAVLKKALKGVPEPAIQMFYDYCLASMANDMTKGSPVTGYKMLLQLVATQQPSVAVSNVAKSATLRHSYQNRPAIGCSIMWALGQAGFKDISVGLQVWQGIMFPVYELRNYAQFVCDYMKHLLARHSTSKGVTTQQYLDILDSVFASKSAANHELKAHVRTLQALVCNVQTDKRLHNVFEPLLSRLSASNPAALKDELLHFLTECLAQDSQCYSTWRVLYTKYLPQSALLLRQLQAEWGKNGQRFPPKVLKETLKTFKVTNDDMTKQKQKTEGLQECSRLCEALLSKMDGGKKSFPWKLLGFLFLLAAAGVVAFDVHKHQGFESSKTGVFLKDVGVLKYGEQALVRVQESAKQAYKWSEQNVPVYTAKCREVLGPYFTMLVDLLSATAVQLVAGGRSVVAYCQPLVQQWVAQYGPGLTEAVSLWSASVWQYGITIGTLALKYLSIASVWLRENVFVGQLSPENLQRVTLEALNTTQALAAQTFSWINNKVVTATAESV</sequence>